<keyword evidence="3" id="KW-0472">Membrane</keyword>
<dbReference type="PANTHER" id="PTHR21146:SF0">
    <property type="entry name" value="BLOC-1-RELATED COMPLEX SUBUNIT 8"/>
    <property type="match status" value="1"/>
</dbReference>
<name>A0A5B6WKI9_9ROSI</name>
<gene>
    <name evidence="6" type="ORF">EPI10_021972</name>
</gene>
<reference evidence="7" key="1">
    <citation type="journal article" date="2019" name="Plant Biotechnol. J.">
        <title>Genome sequencing of the Australian wild diploid species Gossypium australe highlights disease resistance and delayed gland morphogenesis.</title>
        <authorList>
            <person name="Cai Y."/>
            <person name="Cai X."/>
            <person name="Wang Q."/>
            <person name="Wang P."/>
            <person name="Zhang Y."/>
            <person name="Cai C."/>
            <person name="Xu Y."/>
            <person name="Wang K."/>
            <person name="Zhou Z."/>
            <person name="Wang C."/>
            <person name="Geng S."/>
            <person name="Li B."/>
            <person name="Dong Q."/>
            <person name="Hou Y."/>
            <person name="Wang H."/>
            <person name="Ai P."/>
            <person name="Liu Z."/>
            <person name="Yi F."/>
            <person name="Sun M."/>
            <person name="An G."/>
            <person name="Cheng J."/>
            <person name="Zhang Y."/>
            <person name="Shi Q."/>
            <person name="Xie Y."/>
            <person name="Shi X."/>
            <person name="Chang Y."/>
            <person name="Huang F."/>
            <person name="Chen Y."/>
            <person name="Hong S."/>
            <person name="Mi L."/>
            <person name="Sun Q."/>
            <person name="Zhang L."/>
            <person name="Zhou B."/>
            <person name="Peng R."/>
            <person name="Zhang X."/>
            <person name="Liu F."/>
        </authorList>
    </citation>
    <scope>NUCLEOTIDE SEQUENCE [LARGE SCALE GENOMIC DNA]</scope>
    <source>
        <strain evidence="7">cv. PA1801</strain>
    </source>
</reference>
<evidence type="ECO:0000256" key="5">
    <source>
        <dbReference type="SAM" id="MobiDB-lite"/>
    </source>
</evidence>
<dbReference type="AlphaFoldDB" id="A0A5B6WKI9"/>
<dbReference type="Proteomes" id="UP000325315">
    <property type="component" value="Unassembled WGS sequence"/>
</dbReference>
<dbReference type="OrthoDB" id="19830at2759"/>
<feature type="region of interest" description="Disordered" evidence="5">
    <location>
        <begin position="264"/>
        <end position="292"/>
    </location>
</feature>
<organism evidence="6 7">
    <name type="scientific">Gossypium australe</name>
    <dbReference type="NCBI Taxonomy" id="47621"/>
    <lineage>
        <taxon>Eukaryota</taxon>
        <taxon>Viridiplantae</taxon>
        <taxon>Streptophyta</taxon>
        <taxon>Embryophyta</taxon>
        <taxon>Tracheophyta</taxon>
        <taxon>Spermatophyta</taxon>
        <taxon>Magnoliopsida</taxon>
        <taxon>eudicotyledons</taxon>
        <taxon>Gunneridae</taxon>
        <taxon>Pentapetalae</taxon>
        <taxon>rosids</taxon>
        <taxon>malvids</taxon>
        <taxon>Malvales</taxon>
        <taxon>Malvaceae</taxon>
        <taxon>Malvoideae</taxon>
        <taxon>Gossypium</taxon>
    </lineage>
</organism>
<sequence>MICDEPWFILNKINGFSTVDGFVEITESLSEMIKYIANEPSLGLSYVQKHTRDAVPNLLNLSNRLADKSRQATLHAQGLEDSITMVNSMKQCGFPIADEMIKDITDSLTLISAKQLKRGLIDSTDSSFTMRRTMSWGPMAWVYGSEDVQQDGSNYFSTMFKSAREKASGFRWPQLESKEPIEPAVRCPAPTIRVGSASTGSIPENFQWPQLESNEPIETESQMPVQCQPADKLHGEERKVETDGEVSGESILFVSEDYNDFKADKESKLEPWLEGCEDKLDRSKGESETGGV</sequence>
<evidence type="ECO:0000256" key="4">
    <source>
        <dbReference type="ARBA" id="ARBA00023228"/>
    </source>
</evidence>
<comment type="subcellular location">
    <subcellularLocation>
        <location evidence="1">Lysosome membrane</location>
    </subcellularLocation>
</comment>
<keyword evidence="7" id="KW-1185">Reference proteome</keyword>
<comment type="similarity">
    <text evidence="2">Belongs to the BORCS8 family.</text>
</comment>
<evidence type="ECO:0000256" key="2">
    <source>
        <dbReference type="ARBA" id="ARBA00010463"/>
    </source>
</evidence>
<keyword evidence="4" id="KW-0458">Lysosome</keyword>
<evidence type="ECO:0000256" key="3">
    <source>
        <dbReference type="ARBA" id="ARBA00023136"/>
    </source>
</evidence>
<dbReference type="PANTHER" id="PTHR21146">
    <property type="entry name" value="MEF2B PROTEIN"/>
    <property type="match status" value="1"/>
</dbReference>
<evidence type="ECO:0000256" key="1">
    <source>
        <dbReference type="ARBA" id="ARBA00004656"/>
    </source>
</evidence>
<evidence type="ECO:0000313" key="7">
    <source>
        <dbReference type="Proteomes" id="UP000325315"/>
    </source>
</evidence>
<dbReference type="Pfam" id="PF10167">
    <property type="entry name" value="BORCS8"/>
    <property type="match status" value="1"/>
</dbReference>
<proteinExistence type="inferred from homology"/>
<dbReference type="InterPro" id="IPR019320">
    <property type="entry name" value="BORCS8"/>
</dbReference>
<evidence type="ECO:0000313" key="6">
    <source>
        <dbReference type="EMBL" id="KAA3481615.1"/>
    </source>
</evidence>
<comment type="caution">
    <text evidence="6">The sequence shown here is derived from an EMBL/GenBank/DDBJ whole genome shotgun (WGS) entry which is preliminary data.</text>
</comment>
<accession>A0A5B6WKI9</accession>
<dbReference type="EMBL" id="SMMG02000003">
    <property type="protein sequence ID" value="KAA3481615.1"/>
    <property type="molecule type" value="Genomic_DNA"/>
</dbReference>
<dbReference type="GO" id="GO:0005765">
    <property type="term" value="C:lysosomal membrane"/>
    <property type="evidence" value="ECO:0007669"/>
    <property type="project" value="UniProtKB-SubCell"/>
</dbReference>
<protein>
    <submittedName>
        <fullName evidence="6">Protein MEF2BNB-like protein</fullName>
    </submittedName>
</protein>